<evidence type="ECO:0000313" key="2">
    <source>
        <dbReference type="Proteomes" id="UP000046155"/>
    </source>
</evidence>
<sequence>MATELSLEVSFDSEKPGVYILNNGDETFYKFQDFLPEIFNYTLDAYVTKETNNLEELSEKISKPIRREIKSIGIEDKFKEFGLYFDAA</sequence>
<name>A0A0B7MS42_9FIRM</name>
<keyword evidence="2" id="KW-1185">Reference proteome</keyword>
<gene>
    <name evidence="1" type="ORF">SSCH_910013</name>
</gene>
<accession>A0A0B7MS42</accession>
<evidence type="ECO:0000313" key="1">
    <source>
        <dbReference type="EMBL" id="CEO90502.1"/>
    </source>
</evidence>
<protein>
    <submittedName>
        <fullName evidence="1">Uncharacterized protein</fullName>
    </submittedName>
</protein>
<proteinExistence type="predicted"/>
<dbReference type="AlphaFoldDB" id="A0A0B7MS42"/>
<organism evidence="1 2">
    <name type="scientific">Syntrophaceticus schinkii</name>
    <dbReference type="NCBI Taxonomy" id="499207"/>
    <lineage>
        <taxon>Bacteria</taxon>
        <taxon>Bacillati</taxon>
        <taxon>Bacillota</taxon>
        <taxon>Clostridia</taxon>
        <taxon>Thermoanaerobacterales</taxon>
        <taxon>Thermoanaerobacterales Family III. Incertae Sedis</taxon>
        <taxon>Syntrophaceticus</taxon>
    </lineage>
</organism>
<dbReference type="Proteomes" id="UP000046155">
    <property type="component" value="Unassembled WGS sequence"/>
</dbReference>
<reference evidence="2" key="1">
    <citation type="submission" date="2015-01" db="EMBL/GenBank/DDBJ databases">
        <authorList>
            <person name="Manzoor Shahid"/>
            <person name="Zubair Saima"/>
        </authorList>
    </citation>
    <scope>NUCLEOTIDE SEQUENCE [LARGE SCALE GENOMIC DNA]</scope>
    <source>
        <strain evidence="2">Sp3</strain>
    </source>
</reference>
<dbReference type="EMBL" id="CDRZ01000293">
    <property type="protein sequence ID" value="CEO90502.1"/>
    <property type="molecule type" value="Genomic_DNA"/>
</dbReference>